<comment type="caution">
    <text evidence="3">The sequence shown here is derived from an EMBL/GenBank/DDBJ whole genome shotgun (WGS) entry which is preliminary data.</text>
</comment>
<evidence type="ECO:0000313" key="3">
    <source>
        <dbReference type="EMBL" id="MBC5641846.1"/>
    </source>
</evidence>
<dbReference type="SMART" id="SM00850">
    <property type="entry name" value="LytTR"/>
    <property type="match status" value="1"/>
</dbReference>
<feature type="transmembrane region" description="Helical" evidence="1">
    <location>
        <begin position="21"/>
        <end position="38"/>
    </location>
</feature>
<dbReference type="InterPro" id="IPR007492">
    <property type="entry name" value="LytTR_DNA-bd_dom"/>
</dbReference>
<feature type="transmembrane region" description="Helical" evidence="1">
    <location>
        <begin position="81"/>
        <end position="103"/>
    </location>
</feature>
<dbReference type="PANTHER" id="PTHR37299:SF1">
    <property type="entry name" value="STAGE 0 SPORULATION PROTEIN A HOMOLOG"/>
    <property type="match status" value="1"/>
</dbReference>
<organism evidence="3 4">
    <name type="scientific">Parabacteroides segnis</name>
    <dbReference type="NCBI Taxonomy" id="2763058"/>
    <lineage>
        <taxon>Bacteria</taxon>
        <taxon>Pseudomonadati</taxon>
        <taxon>Bacteroidota</taxon>
        <taxon>Bacteroidia</taxon>
        <taxon>Bacteroidales</taxon>
        <taxon>Tannerellaceae</taxon>
        <taxon>Parabacteroides</taxon>
    </lineage>
</organism>
<evidence type="ECO:0000313" key="4">
    <source>
        <dbReference type="Proteomes" id="UP000644010"/>
    </source>
</evidence>
<keyword evidence="1" id="KW-0472">Membrane</keyword>
<evidence type="ECO:0000259" key="2">
    <source>
        <dbReference type="PROSITE" id="PS50930"/>
    </source>
</evidence>
<dbReference type="InterPro" id="IPR046947">
    <property type="entry name" value="LytR-like"/>
</dbReference>
<evidence type="ECO:0000256" key="1">
    <source>
        <dbReference type="SAM" id="Phobius"/>
    </source>
</evidence>
<proteinExistence type="predicted"/>
<dbReference type="PROSITE" id="PS50930">
    <property type="entry name" value="HTH_LYTTR"/>
    <property type="match status" value="1"/>
</dbReference>
<feature type="domain" description="HTH LytTR-type" evidence="2">
    <location>
        <begin position="167"/>
        <end position="274"/>
    </location>
</feature>
<dbReference type="RefSeq" id="WP_186958229.1">
    <property type="nucleotide sequence ID" value="NZ_JACOOI010000002.1"/>
</dbReference>
<sequence length="274" mass="32343">MKYIRYLERKYPFVKHKIDSILLISIGISMILYIFQPFSFDLYQGNKIGASFGFGFMTFIGLFVFNYAIKKKIVKTLKKWTILNEILYIIGLILFITILNYVYFSIVLMDFSFNIIILLYVSYFTFFIGSIPAIILVLIKYNRFLNGQLNSLVDKKDENYELDLTIINHSTKEKDLKIKFNNFIFAEADKNNVTVCYLEGEELKNKNIRATISQVQDDLNHPNLFRCHRSYIVNLNKIESAKGNSNGYQIKLKHYRKELPVSRKYVDEFKSYIY</sequence>
<keyword evidence="1" id="KW-1133">Transmembrane helix</keyword>
<dbReference type="Gene3D" id="2.40.50.1020">
    <property type="entry name" value="LytTr DNA-binding domain"/>
    <property type="match status" value="1"/>
</dbReference>
<keyword evidence="1" id="KW-0812">Transmembrane</keyword>
<keyword evidence="4" id="KW-1185">Reference proteome</keyword>
<protein>
    <submittedName>
        <fullName evidence="3">LytTR family transcriptional regulator</fullName>
    </submittedName>
</protein>
<feature type="transmembrane region" description="Helical" evidence="1">
    <location>
        <begin position="50"/>
        <end position="69"/>
    </location>
</feature>
<dbReference type="PANTHER" id="PTHR37299">
    <property type="entry name" value="TRANSCRIPTIONAL REGULATOR-RELATED"/>
    <property type="match status" value="1"/>
</dbReference>
<reference evidence="3 4" key="1">
    <citation type="submission" date="2020-08" db="EMBL/GenBank/DDBJ databases">
        <title>Genome public.</title>
        <authorList>
            <person name="Liu C."/>
            <person name="Sun Q."/>
        </authorList>
    </citation>
    <scope>NUCLEOTIDE SEQUENCE [LARGE SCALE GENOMIC DNA]</scope>
    <source>
        <strain evidence="3 4">BX2</strain>
    </source>
</reference>
<gene>
    <name evidence="3" type="ORF">H8S77_02925</name>
</gene>
<accession>A0ABR7DWH8</accession>
<dbReference type="EMBL" id="JACOOI010000002">
    <property type="protein sequence ID" value="MBC5641846.1"/>
    <property type="molecule type" value="Genomic_DNA"/>
</dbReference>
<feature type="transmembrane region" description="Helical" evidence="1">
    <location>
        <begin position="115"/>
        <end position="139"/>
    </location>
</feature>
<dbReference type="Pfam" id="PF04397">
    <property type="entry name" value="LytTR"/>
    <property type="match status" value="1"/>
</dbReference>
<name>A0ABR7DWH8_9BACT</name>
<dbReference type="Proteomes" id="UP000644010">
    <property type="component" value="Unassembled WGS sequence"/>
</dbReference>